<organism evidence="6 7">
    <name type="scientific">Antarcticibacterium arcticum</name>
    <dbReference type="NCBI Taxonomy" id="2585771"/>
    <lineage>
        <taxon>Bacteria</taxon>
        <taxon>Pseudomonadati</taxon>
        <taxon>Bacteroidota</taxon>
        <taxon>Flavobacteriia</taxon>
        <taxon>Flavobacteriales</taxon>
        <taxon>Flavobacteriaceae</taxon>
        <taxon>Antarcticibacterium</taxon>
    </lineage>
</organism>
<dbReference type="GO" id="GO:0046872">
    <property type="term" value="F:metal ion binding"/>
    <property type="evidence" value="ECO:0007669"/>
    <property type="project" value="UniProtKB-KW"/>
</dbReference>
<protein>
    <submittedName>
        <fullName evidence="6">Iron-sulfur cluster repair di-iron protein</fullName>
    </submittedName>
</protein>
<keyword evidence="4" id="KW-0408">Iron</keyword>
<dbReference type="Proteomes" id="UP000321954">
    <property type="component" value="Chromosome"/>
</dbReference>
<accession>A0A5B8YKE2</accession>
<dbReference type="OrthoDB" id="9797132at2"/>
<keyword evidence="2" id="KW-0963">Cytoplasm</keyword>
<sequence length="241" mass="27568">MNSLETRTVAELVTENIKTAHVFKKYGIDFCCGGGITVKKACEKEGVNLKDLENDLLHVENAVTGGHNYNSWPIDFLTDHIINIHHAYVAESIPLLLQYGEKVKRVHGHHYHELHEIQDLLIEVAGELSAHMKKEELILFPFVKKLVKAKNEGSELPETHFGTVDNPIKMMEAEHEEAGELLRRISKLSSQYTPPAGACNTYRAFYAKLDEFEQDLHQHIHLENNILFPKTLKLEKELRQQ</sequence>
<dbReference type="Pfam" id="PF01814">
    <property type="entry name" value="Hemerythrin"/>
    <property type="match status" value="1"/>
</dbReference>
<proteinExistence type="predicted"/>
<comment type="subcellular location">
    <subcellularLocation>
        <location evidence="1">Cytoplasm</location>
    </subcellularLocation>
</comment>
<evidence type="ECO:0000313" key="6">
    <source>
        <dbReference type="EMBL" id="QED38121.1"/>
    </source>
</evidence>
<keyword evidence="7" id="KW-1185">Reference proteome</keyword>
<reference evidence="6 7" key="1">
    <citation type="submission" date="2019-08" db="EMBL/GenBank/DDBJ databases">
        <title>Antarcticibacterium arcticum sp. nov., a bacterium isolated from marine sediment of the Canadian Beaufort Sea.</title>
        <authorList>
            <person name="Lee Y.M."/>
            <person name="Baek K."/>
            <person name="Lee D.-H."/>
            <person name="Shin S.C."/>
            <person name="Jin Y.K."/>
            <person name="Park Y."/>
        </authorList>
    </citation>
    <scope>NUCLEOTIDE SEQUENCE [LARGE SCALE GENOMIC DNA]</scope>
    <source>
        <strain evidence="6 7">PAMC 28998</strain>
    </source>
</reference>
<dbReference type="Pfam" id="PF04405">
    <property type="entry name" value="ScdA_N"/>
    <property type="match status" value="1"/>
</dbReference>
<keyword evidence="3" id="KW-0479">Metal-binding</keyword>
<dbReference type="EMBL" id="CP042476">
    <property type="protein sequence ID" value="QED38121.1"/>
    <property type="molecule type" value="Genomic_DNA"/>
</dbReference>
<dbReference type="PANTHER" id="PTHR36438:SF1">
    <property type="entry name" value="IRON-SULFUR CLUSTER REPAIR PROTEIN YTFE"/>
    <property type="match status" value="1"/>
</dbReference>
<evidence type="ECO:0000259" key="5">
    <source>
        <dbReference type="Pfam" id="PF01814"/>
    </source>
</evidence>
<dbReference type="Gene3D" id="1.20.120.520">
    <property type="entry name" value="nmb1532 protein domain like"/>
    <property type="match status" value="1"/>
</dbReference>
<name>A0A5B8YKE2_9FLAO</name>
<dbReference type="CDD" id="cd12108">
    <property type="entry name" value="Hr-like"/>
    <property type="match status" value="1"/>
</dbReference>
<evidence type="ECO:0000313" key="7">
    <source>
        <dbReference type="Proteomes" id="UP000321954"/>
    </source>
</evidence>
<dbReference type="RefSeq" id="WP_146834606.1">
    <property type="nucleotide sequence ID" value="NZ_CP042476.1"/>
</dbReference>
<feature type="domain" description="Hemerythrin-like" evidence="5">
    <location>
        <begin position="80"/>
        <end position="230"/>
    </location>
</feature>
<gene>
    <name evidence="6" type="primary">ric</name>
    <name evidence="6" type="ORF">FK178_10475</name>
</gene>
<dbReference type="GO" id="GO:0005737">
    <property type="term" value="C:cytoplasm"/>
    <property type="evidence" value="ECO:0007669"/>
    <property type="project" value="UniProtKB-SubCell"/>
</dbReference>
<dbReference type="KEGG" id="anp:FK178_10475"/>
<evidence type="ECO:0000256" key="1">
    <source>
        <dbReference type="ARBA" id="ARBA00004496"/>
    </source>
</evidence>
<evidence type="ECO:0000256" key="3">
    <source>
        <dbReference type="ARBA" id="ARBA00022723"/>
    </source>
</evidence>
<evidence type="ECO:0000256" key="2">
    <source>
        <dbReference type="ARBA" id="ARBA00022490"/>
    </source>
</evidence>
<dbReference type="NCBIfam" id="TIGR03652">
    <property type="entry name" value="FeS_repair_RIC"/>
    <property type="match status" value="1"/>
</dbReference>
<evidence type="ECO:0000256" key="4">
    <source>
        <dbReference type="ARBA" id="ARBA00023004"/>
    </source>
</evidence>
<dbReference type="InterPro" id="IPR012312">
    <property type="entry name" value="Hemerythrin-like"/>
</dbReference>
<dbReference type="InterPro" id="IPR019903">
    <property type="entry name" value="RIC_family"/>
</dbReference>
<dbReference type="AlphaFoldDB" id="A0A5B8YKE2"/>
<dbReference type="PANTHER" id="PTHR36438">
    <property type="entry name" value="IRON-SULFUR CLUSTER REPAIR PROTEIN YTFE"/>
    <property type="match status" value="1"/>
</dbReference>